<organism evidence="3 4">
    <name type="scientific">Pseudocohnilembus persalinus</name>
    <name type="common">Ciliate</name>
    <dbReference type="NCBI Taxonomy" id="266149"/>
    <lineage>
        <taxon>Eukaryota</taxon>
        <taxon>Sar</taxon>
        <taxon>Alveolata</taxon>
        <taxon>Ciliophora</taxon>
        <taxon>Intramacronucleata</taxon>
        <taxon>Oligohymenophorea</taxon>
        <taxon>Scuticociliatia</taxon>
        <taxon>Philasterida</taxon>
        <taxon>Pseudocohnilembidae</taxon>
        <taxon>Pseudocohnilembus</taxon>
    </lineage>
</organism>
<name>A0A0V0R3M7_PSEPJ</name>
<dbReference type="OrthoDB" id="294400at2759"/>
<feature type="compositionally biased region" description="Low complexity" evidence="2">
    <location>
        <begin position="91"/>
        <end position="110"/>
    </location>
</feature>
<gene>
    <name evidence="3" type="ORF">PPERSA_09048</name>
</gene>
<evidence type="ECO:0000313" key="4">
    <source>
        <dbReference type="Proteomes" id="UP000054937"/>
    </source>
</evidence>
<feature type="region of interest" description="Disordered" evidence="2">
    <location>
        <begin position="91"/>
        <end position="111"/>
    </location>
</feature>
<dbReference type="OMA" id="CHEKIAN"/>
<feature type="compositionally biased region" description="Low complexity" evidence="2">
    <location>
        <begin position="166"/>
        <end position="187"/>
    </location>
</feature>
<feature type="compositionally biased region" description="Polar residues" evidence="2">
    <location>
        <begin position="10"/>
        <end position="20"/>
    </location>
</feature>
<protein>
    <submittedName>
        <fullName evidence="3">Uncharacterized protein</fullName>
    </submittedName>
</protein>
<feature type="region of interest" description="Disordered" evidence="2">
    <location>
        <begin position="667"/>
        <end position="698"/>
    </location>
</feature>
<feature type="coiled-coil region" evidence="1">
    <location>
        <begin position="467"/>
        <end position="585"/>
    </location>
</feature>
<dbReference type="Proteomes" id="UP000054937">
    <property type="component" value="Unassembled WGS sequence"/>
</dbReference>
<comment type="caution">
    <text evidence="3">The sequence shown here is derived from an EMBL/GenBank/DDBJ whole genome shotgun (WGS) entry which is preliminary data.</text>
</comment>
<keyword evidence="1" id="KW-0175">Coiled coil</keyword>
<sequence length="698" mass="82437">MNSQYDEKFSQNQDFQSIYSDDQEPMSNRDLMRLSNLWKKMKQNKKNINLSDQSAALNYMLSSAENSQKLQQNQQFLGSKFLQQNNNNFSQSRNQELSNSQSQNSQNKHQNAGKIIQKNTQNFQNTYQQQMHQLQQDLLQGSLLSQSQKSPKISNLTSKNEKKNSQKQQKQQFQQLQQQFQQQQSNSDSKKLQTKLQDALGEIEKCHEKIANLLTINNAQQQELQLLQTDLQIQQNSTQKQLEFAEKQEFSHLQLAQQLAHKDQKIAELTENHSQIELQFQELLEKNQKLLQNLENQKQITQEKTQENARIQQKLTQTEKDLDKIFLEKQTKGTILLEIEYLKGDVERLLNLLKNTKEFQNFANFAEDSKNQIRFLQKMPQILNQQYQQQMQLQQKQGQKNSHFQTNNLFNNKVCTTCKSSDFSQNLPEKLFWIPQDAYSLFYKIKEKNQGEINQIAIEEILFGLSLIFQEREKNNYAREKNKLLQEIQSLKKALNKHMGFSELTFKKQVSRLKQQLSKAKTQLKQAKQNQSNQQNNNLNSQQQFDQNYQIKLYQEHLENKDQIIQNLQKKIQQLQTDNIQQVNAEKIFYLDGAIWMADKQIEKTIDFQNQLGNFILEFNQQFEKLIESNKFAPDSIFIIYQNLIESIEQSLKSAIQSQKLMKESVSKNQNDFNTQREQSEESEYQDSSYQQTNTDIY</sequence>
<accession>A0A0V0R3M7</accession>
<dbReference type="EMBL" id="LDAU01000057">
    <property type="protein sequence ID" value="KRX08944.1"/>
    <property type="molecule type" value="Genomic_DNA"/>
</dbReference>
<proteinExistence type="predicted"/>
<dbReference type="AlphaFoldDB" id="A0A0V0R3M7"/>
<feature type="region of interest" description="Disordered" evidence="2">
    <location>
        <begin position="145"/>
        <end position="193"/>
    </location>
</feature>
<feature type="compositionally biased region" description="Polar residues" evidence="2">
    <location>
        <begin position="667"/>
        <end position="677"/>
    </location>
</feature>
<feature type="region of interest" description="Disordered" evidence="2">
    <location>
        <begin position="1"/>
        <end position="27"/>
    </location>
</feature>
<evidence type="ECO:0000256" key="2">
    <source>
        <dbReference type="SAM" id="MobiDB-lite"/>
    </source>
</evidence>
<dbReference type="InParanoid" id="A0A0V0R3M7"/>
<keyword evidence="4" id="KW-1185">Reference proteome</keyword>
<evidence type="ECO:0000313" key="3">
    <source>
        <dbReference type="EMBL" id="KRX08944.1"/>
    </source>
</evidence>
<reference evidence="3 4" key="1">
    <citation type="journal article" date="2015" name="Sci. Rep.">
        <title>Genome of the facultative scuticociliatosis pathogen Pseudocohnilembus persalinus provides insight into its virulence through horizontal gene transfer.</title>
        <authorList>
            <person name="Xiong J."/>
            <person name="Wang G."/>
            <person name="Cheng J."/>
            <person name="Tian M."/>
            <person name="Pan X."/>
            <person name="Warren A."/>
            <person name="Jiang C."/>
            <person name="Yuan D."/>
            <person name="Miao W."/>
        </authorList>
    </citation>
    <scope>NUCLEOTIDE SEQUENCE [LARGE SCALE GENOMIC DNA]</scope>
    <source>
        <strain evidence="3">36N120E</strain>
    </source>
</reference>
<evidence type="ECO:0000256" key="1">
    <source>
        <dbReference type="SAM" id="Coils"/>
    </source>
</evidence>